<comment type="caution">
    <text evidence="2">The sequence shown here is derived from an EMBL/GenBank/DDBJ whole genome shotgun (WGS) entry which is preliminary data.</text>
</comment>
<dbReference type="EMBL" id="VFMM01000004">
    <property type="protein sequence ID" value="TQI99905.1"/>
    <property type="molecule type" value="Genomic_DNA"/>
</dbReference>
<keyword evidence="3" id="KW-1185">Reference proteome</keyword>
<name>A0A542DA04_9ACTN</name>
<gene>
    <name evidence="2" type="ORF">FB475_6894</name>
</gene>
<evidence type="ECO:0000313" key="2">
    <source>
        <dbReference type="EMBL" id="TQI99905.1"/>
    </source>
</evidence>
<feature type="transmembrane region" description="Helical" evidence="1">
    <location>
        <begin position="38"/>
        <end position="59"/>
    </location>
</feature>
<keyword evidence="1" id="KW-0812">Transmembrane</keyword>
<sequence length="76" mass="7994">MAAWVRYVVLGALVVFAIIGAMVELGRADGGLGGETAVRLVLSGLMSGGLAALGWYVVLWHLGRLLRSRDATDEPV</sequence>
<dbReference type="AlphaFoldDB" id="A0A542DA04"/>
<evidence type="ECO:0000313" key="3">
    <source>
        <dbReference type="Proteomes" id="UP000316298"/>
    </source>
</evidence>
<keyword evidence="1" id="KW-1133">Transmembrane helix</keyword>
<dbReference type="RefSeq" id="WP_141862256.1">
    <property type="nucleotide sequence ID" value="NZ_BAAAKA010000027.1"/>
</dbReference>
<protein>
    <submittedName>
        <fullName evidence="2">Uncharacterized protein</fullName>
    </submittedName>
</protein>
<evidence type="ECO:0000256" key="1">
    <source>
        <dbReference type="SAM" id="Phobius"/>
    </source>
</evidence>
<reference evidence="2 3" key="1">
    <citation type="submission" date="2019-06" db="EMBL/GenBank/DDBJ databases">
        <title>Sequencing the genomes of 1000 actinobacteria strains.</title>
        <authorList>
            <person name="Klenk H.-P."/>
        </authorList>
    </citation>
    <scope>NUCLEOTIDE SEQUENCE [LARGE SCALE GENOMIC DNA]</scope>
    <source>
        <strain evidence="2 3">DSM 17305</strain>
    </source>
</reference>
<dbReference type="Proteomes" id="UP000316298">
    <property type="component" value="Unassembled WGS sequence"/>
</dbReference>
<keyword evidence="1" id="KW-0472">Membrane</keyword>
<organism evidence="2 3">
    <name type="scientific">Kribbella jejuensis</name>
    <dbReference type="NCBI Taxonomy" id="236068"/>
    <lineage>
        <taxon>Bacteria</taxon>
        <taxon>Bacillati</taxon>
        <taxon>Actinomycetota</taxon>
        <taxon>Actinomycetes</taxon>
        <taxon>Propionibacteriales</taxon>
        <taxon>Kribbellaceae</taxon>
        <taxon>Kribbella</taxon>
    </lineage>
</organism>
<proteinExistence type="predicted"/>
<accession>A0A542DA04</accession>
<dbReference type="OrthoDB" id="8481923at2"/>